<evidence type="ECO:0000313" key="1">
    <source>
        <dbReference type="EMBL" id="GGT45844.1"/>
    </source>
</evidence>
<proteinExistence type="predicted"/>
<name>A0A918H8F9_9ACTN</name>
<dbReference type="AlphaFoldDB" id="A0A918H8F9"/>
<dbReference type="Proteomes" id="UP000619486">
    <property type="component" value="Unassembled WGS sequence"/>
</dbReference>
<sequence>MAGYRPVIRLGRSVADHDHRFAEAGLTLLGLTAGLAAGPAGAEGLRQVPAQFSQALDIEGLVDRLVVHVHLRPVGKVLVQVLDDLFRTPAPAQTLLYVVPQLRVLGNLPGLGAGPARVGAGLGGMRPVLAVDGVAVAAYLAADRRWAAAQVRGDPPDRRLRPHLVGDVETLLQRQVPRRGRGPLSPHSVCGLSVSLLRCVGAVAPALAGTPVEADDPARSRLLTP</sequence>
<comment type="caution">
    <text evidence="1">The sequence shown here is derived from an EMBL/GenBank/DDBJ whole genome shotgun (WGS) entry which is preliminary data.</text>
</comment>
<keyword evidence="2" id="KW-1185">Reference proteome</keyword>
<protein>
    <submittedName>
        <fullName evidence="1">Uncharacterized protein</fullName>
    </submittedName>
</protein>
<reference evidence="1" key="2">
    <citation type="submission" date="2020-09" db="EMBL/GenBank/DDBJ databases">
        <authorList>
            <person name="Sun Q."/>
            <person name="Ohkuma M."/>
        </authorList>
    </citation>
    <scope>NUCLEOTIDE SEQUENCE</scope>
    <source>
        <strain evidence="1">JCM 3172</strain>
    </source>
</reference>
<organism evidence="1 2">
    <name type="scientific">Streptomyces purpureus</name>
    <dbReference type="NCBI Taxonomy" id="1951"/>
    <lineage>
        <taxon>Bacteria</taxon>
        <taxon>Bacillati</taxon>
        <taxon>Actinomycetota</taxon>
        <taxon>Actinomycetes</taxon>
        <taxon>Kitasatosporales</taxon>
        <taxon>Streptomycetaceae</taxon>
        <taxon>Streptomyces</taxon>
    </lineage>
</organism>
<gene>
    <name evidence="1" type="ORF">GCM10014713_44610</name>
</gene>
<evidence type="ECO:0000313" key="2">
    <source>
        <dbReference type="Proteomes" id="UP000619486"/>
    </source>
</evidence>
<dbReference type="EMBL" id="BMQQ01000018">
    <property type="protein sequence ID" value="GGT45844.1"/>
    <property type="molecule type" value="Genomic_DNA"/>
</dbReference>
<reference evidence="1" key="1">
    <citation type="journal article" date="2014" name="Int. J. Syst. Evol. Microbiol.">
        <title>Complete genome sequence of Corynebacterium casei LMG S-19264T (=DSM 44701T), isolated from a smear-ripened cheese.</title>
        <authorList>
            <consortium name="US DOE Joint Genome Institute (JGI-PGF)"/>
            <person name="Walter F."/>
            <person name="Albersmeier A."/>
            <person name="Kalinowski J."/>
            <person name="Ruckert C."/>
        </authorList>
    </citation>
    <scope>NUCLEOTIDE SEQUENCE</scope>
    <source>
        <strain evidence="1">JCM 3172</strain>
    </source>
</reference>
<accession>A0A918H8F9</accession>